<keyword evidence="2" id="KW-1185">Reference proteome</keyword>
<comment type="caution">
    <text evidence="1">The sequence shown here is derived from an EMBL/GenBank/DDBJ whole genome shotgun (WGS) entry which is preliminary data.</text>
</comment>
<sequence>MGYEFKVTPSDIDTASSKLHALADTGMKAVEYTKNNLDLEGNAGLVLKPLMDQVIEMCSKLSDNYSKMSSITTAAATELTKAAKMYETTDLGVAESLDKTYTAKGEK</sequence>
<dbReference type="Pfam" id="PF10824">
    <property type="entry name" value="T7SS_ESX_EspC"/>
    <property type="match status" value="1"/>
</dbReference>
<protein>
    <submittedName>
        <fullName evidence="1">Type VII secretion target</fullName>
    </submittedName>
</protein>
<organism evidence="1 2">
    <name type="scientific">Nocardia fusca</name>
    <dbReference type="NCBI Taxonomy" id="941183"/>
    <lineage>
        <taxon>Bacteria</taxon>
        <taxon>Bacillati</taxon>
        <taxon>Actinomycetota</taxon>
        <taxon>Actinomycetes</taxon>
        <taxon>Mycobacteriales</taxon>
        <taxon>Nocardiaceae</taxon>
        <taxon>Nocardia</taxon>
    </lineage>
</organism>
<dbReference type="InterPro" id="IPR022536">
    <property type="entry name" value="EspC"/>
</dbReference>
<evidence type="ECO:0000313" key="2">
    <source>
        <dbReference type="Proteomes" id="UP001551658"/>
    </source>
</evidence>
<gene>
    <name evidence="1" type="ORF">AB0H72_16430</name>
</gene>
<proteinExistence type="predicted"/>
<dbReference type="Proteomes" id="UP001551658">
    <property type="component" value="Unassembled WGS sequence"/>
</dbReference>
<dbReference type="EMBL" id="JBFAIH010000008">
    <property type="protein sequence ID" value="MEV0364285.1"/>
    <property type="molecule type" value="Genomic_DNA"/>
</dbReference>
<reference evidence="1 2" key="1">
    <citation type="submission" date="2024-06" db="EMBL/GenBank/DDBJ databases">
        <title>The Natural Products Discovery Center: Release of the First 8490 Sequenced Strains for Exploring Actinobacteria Biosynthetic Diversity.</title>
        <authorList>
            <person name="Kalkreuter E."/>
            <person name="Kautsar S.A."/>
            <person name="Yang D."/>
            <person name="Bader C.D."/>
            <person name="Teijaro C.N."/>
            <person name="Fluegel L."/>
            <person name="Davis C.M."/>
            <person name="Simpson J.R."/>
            <person name="Lauterbach L."/>
            <person name="Steele A.D."/>
            <person name="Gui C."/>
            <person name="Meng S."/>
            <person name="Li G."/>
            <person name="Viehrig K."/>
            <person name="Ye F."/>
            <person name="Su P."/>
            <person name="Kiefer A.F."/>
            <person name="Nichols A."/>
            <person name="Cepeda A.J."/>
            <person name="Yan W."/>
            <person name="Fan B."/>
            <person name="Jiang Y."/>
            <person name="Adhikari A."/>
            <person name="Zheng C.-J."/>
            <person name="Schuster L."/>
            <person name="Cowan T.M."/>
            <person name="Smanski M.J."/>
            <person name="Chevrette M.G."/>
            <person name="De Carvalho L.P.S."/>
            <person name="Shen B."/>
        </authorList>
    </citation>
    <scope>NUCLEOTIDE SEQUENCE [LARGE SCALE GENOMIC DNA]</scope>
    <source>
        <strain evidence="1 2">NPDC050671</strain>
    </source>
</reference>
<accession>A0ABV3F9G9</accession>
<evidence type="ECO:0000313" key="1">
    <source>
        <dbReference type="EMBL" id="MEV0364285.1"/>
    </source>
</evidence>
<name>A0ABV3F9G9_9NOCA</name>
<dbReference type="RefSeq" id="WP_357979287.1">
    <property type="nucleotide sequence ID" value="NZ_JBFAIH010000008.1"/>
</dbReference>